<comment type="caution">
    <text evidence="2">The sequence shown here is derived from an EMBL/GenBank/DDBJ whole genome shotgun (WGS) entry which is preliminary data.</text>
</comment>
<feature type="region of interest" description="Disordered" evidence="1">
    <location>
        <begin position="32"/>
        <end position="53"/>
    </location>
</feature>
<evidence type="ECO:0000256" key="1">
    <source>
        <dbReference type="SAM" id="MobiDB-lite"/>
    </source>
</evidence>
<protein>
    <submittedName>
        <fullName evidence="2">Uncharacterized protein</fullName>
    </submittedName>
</protein>
<evidence type="ECO:0000313" key="3">
    <source>
        <dbReference type="Proteomes" id="UP000324222"/>
    </source>
</evidence>
<gene>
    <name evidence="2" type="ORF">E2C01_023660</name>
</gene>
<keyword evidence="3" id="KW-1185">Reference proteome</keyword>
<dbReference type="EMBL" id="VSRR010002246">
    <property type="protein sequence ID" value="MPC30397.1"/>
    <property type="molecule type" value="Genomic_DNA"/>
</dbReference>
<sequence>MERSPHFMLSGTWPMTTVLSYLFTTLQKPLLDPRQESMRTPQHGRLTSTTSTTSTTASSVFMVVDGLTWASL</sequence>
<proteinExistence type="predicted"/>
<name>A0A5B7EAK4_PORTR</name>
<evidence type="ECO:0000313" key="2">
    <source>
        <dbReference type="EMBL" id="MPC30397.1"/>
    </source>
</evidence>
<organism evidence="2 3">
    <name type="scientific">Portunus trituberculatus</name>
    <name type="common">Swimming crab</name>
    <name type="synonym">Neptunus trituberculatus</name>
    <dbReference type="NCBI Taxonomy" id="210409"/>
    <lineage>
        <taxon>Eukaryota</taxon>
        <taxon>Metazoa</taxon>
        <taxon>Ecdysozoa</taxon>
        <taxon>Arthropoda</taxon>
        <taxon>Crustacea</taxon>
        <taxon>Multicrustacea</taxon>
        <taxon>Malacostraca</taxon>
        <taxon>Eumalacostraca</taxon>
        <taxon>Eucarida</taxon>
        <taxon>Decapoda</taxon>
        <taxon>Pleocyemata</taxon>
        <taxon>Brachyura</taxon>
        <taxon>Eubrachyura</taxon>
        <taxon>Portunoidea</taxon>
        <taxon>Portunidae</taxon>
        <taxon>Portuninae</taxon>
        <taxon>Portunus</taxon>
    </lineage>
</organism>
<reference evidence="2 3" key="1">
    <citation type="submission" date="2019-05" db="EMBL/GenBank/DDBJ databases">
        <title>Another draft genome of Portunus trituberculatus and its Hox gene families provides insights of decapod evolution.</title>
        <authorList>
            <person name="Jeong J.-H."/>
            <person name="Song I."/>
            <person name="Kim S."/>
            <person name="Choi T."/>
            <person name="Kim D."/>
            <person name="Ryu S."/>
            <person name="Kim W."/>
        </authorList>
    </citation>
    <scope>NUCLEOTIDE SEQUENCE [LARGE SCALE GENOMIC DNA]</scope>
    <source>
        <tissue evidence="2">Muscle</tissue>
    </source>
</reference>
<dbReference type="Proteomes" id="UP000324222">
    <property type="component" value="Unassembled WGS sequence"/>
</dbReference>
<accession>A0A5B7EAK4</accession>
<dbReference type="AlphaFoldDB" id="A0A5B7EAK4"/>